<feature type="transmembrane region" description="Helical" evidence="6">
    <location>
        <begin position="70"/>
        <end position="90"/>
    </location>
</feature>
<proteinExistence type="predicted"/>
<dbReference type="AlphaFoldDB" id="A0A9X1P2U8"/>
<evidence type="ECO:0000259" key="7">
    <source>
        <dbReference type="Pfam" id="PF00892"/>
    </source>
</evidence>
<gene>
    <name evidence="8" type="ORF">LZD57_10010</name>
</gene>
<feature type="transmembrane region" description="Helical" evidence="6">
    <location>
        <begin position="122"/>
        <end position="139"/>
    </location>
</feature>
<feature type="domain" description="EamA" evidence="7">
    <location>
        <begin position="156"/>
        <end position="289"/>
    </location>
</feature>
<dbReference type="PANTHER" id="PTHR42920">
    <property type="entry name" value="OS03G0707200 PROTEIN-RELATED"/>
    <property type="match status" value="1"/>
</dbReference>
<sequence length="299" mass="32340">MPKSLVHPYLVLTTVALLWAGNAVAGKLAAGHISPMLLTLTRWFFATLLVAPFALPHVRADWPVIRRHLVYLSILGMVGFASFNAIFYLAANFTTAINITIEQSAMPLVVFLANFVLFRMRVAWLQVVGFALTLVGVAVTTANGDLSTLLSLDLNRGDALMILAVLFYGGYTVALRFKPPIHWLSTIFVLSCASLAISVVYAGIEFALGMTRLPDFQGTAVALYTVVFPSLIAQTLYIRGVEMIGPNRANLFINLVPVFGALLAVAIIGEALHLYHVVALACVLGGITLAERGAQRRRG</sequence>
<name>A0A9X1P2U8_9HYPH</name>
<keyword evidence="3 6" id="KW-0812">Transmembrane</keyword>
<comment type="subcellular location">
    <subcellularLocation>
        <location evidence="1">Cell membrane</location>
        <topology evidence="1">Multi-pass membrane protein</topology>
    </subcellularLocation>
</comment>
<feature type="domain" description="EamA" evidence="7">
    <location>
        <begin position="9"/>
        <end position="141"/>
    </location>
</feature>
<dbReference type="InterPro" id="IPR037185">
    <property type="entry name" value="EmrE-like"/>
</dbReference>
<feature type="transmembrane region" description="Helical" evidence="6">
    <location>
        <begin position="216"/>
        <end position="237"/>
    </location>
</feature>
<feature type="transmembrane region" description="Helical" evidence="6">
    <location>
        <begin position="274"/>
        <end position="290"/>
    </location>
</feature>
<feature type="transmembrane region" description="Helical" evidence="6">
    <location>
        <begin position="159"/>
        <end position="177"/>
    </location>
</feature>
<evidence type="ECO:0000256" key="4">
    <source>
        <dbReference type="ARBA" id="ARBA00022989"/>
    </source>
</evidence>
<feature type="transmembrane region" description="Helical" evidence="6">
    <location>
        <begin position="96"/>
        <end position="117"/>
    </location>
</feature>
<keyword evidence="9" id="KW-1185">Reference proteome</keyword>
<protein>
    <submittedName>
        <fullName evidence="8">DMT family transporter</fullName>
    </submittedName>
</protein>
<dbReference type="Proteomes" id="UP001139035">
    <property type="component" value="Unassembled WGS sequence"/>
</dbReference>
<keyword evidence="5 6" id="KW-0472">Membrane</keyword>
<organism evidence="8 9">
    <name type="scientific">Jiella avicenniae</name>
    <dbReference type="NCBI Taxonomy" id="2907202"/>
    <lineage>
        <taxon>Bacteria</taxon>
        <taxon>Pseudomonadati</taxon>
        <taxon>Pseudomonadota</taxon>
        <taxon>Alphaproteobacteria</taxon>
        <taxon>Hyphomicrobiales</taxon>
        <taxon>Aurantimonadaceae</taxon>
        <taxon>Jiella</taxon>
    </lineage>
</organism>
<dbReference type="InterPro" id="IPR051258">
    <property type="entry name" value="Diverse_Substrate_Transporter"/>
</dbReference>
<reference evidence="8" key="1">
    <citation type="submission" date="2022-01" db="EMBL/GenBank/DDBJ databases">
        <title>Jiella avicenniae sp. nov., a novel endophytic bacterium isolated from bark of Avicennia marina.</title>
        <authorList>
            <person name="Tuo L."/>
        </authorList>
    </citation>
    <scope>NUCLEOTIDE SEQUENCE</scope>
    <source>
        <strain evidence="8">CBK1P-4</strain>
    </source>
</reference>
<dbReference type="Pfam" id="PF00892">
    <property type="entry name" value="EamA"/>
    <property type="match status" value="2"/>
</dbReference>
<evidence type="ECO:0000313" key="9">
    <source>
        <dbReference type="Proteomes" id="UP001139035"/>
    </source>
</evidence>
<dbReference type="RefSeq" id="WP_233719470.1">
    <property type="nucleotide sequence ID" value="NZ_JAJUWU010000008.1"/>
</dbReference>
<feature type="transmembrane region" description="Helical" evidence="6">
    <location>
        <begin position="249"/>
        <end position="268"/>
    </location>
</feature>
<accession>A0A9X1P2U8</accession>
<feature type="transmembrane region" description="Helical" evidence="6">
    <location>
        <begin position="41"/>
        <end position="58"/>
    </location>
</feature>
<evidence type="ECO:0000313" key="8">
    <source>
        <dbReference type="EMBL" id="MCE7028323.1"/>
    </source>
</evidence>
<evidence type="ECO:0000256" key="6">
    <source>
        <dbReference type="SAM" id="Phobius"/>
    </source>
</evidence>
<dbReference type="SUPFAM" id="SSF103481">
    <property type="entry name" value="Multidrug resistance efflux transporter EmrE"/>
    <property type="match status" value="2"/>
</dbReference>
<evidence type="ECO:0000256" key="3">
    <source>
        <dbReference type="ARBA" id="ARBA00022692"/>
    </source>
</evidence>
<evidence type="ECO:0000256" key="1">
    <source>
        <dbReference type="ARBA" id="ARBA00004651"/>
    </source>
</evidence>
<dbReference type="PANTHER" id="PTHR42920:SF11">
    <property type="entry name" value="INNER MEMBRANE PROTEIN YTFF"/>
    <property type="match status" value="1"/>
</dbReference>
<evidence type="ECO:0000256" key="2">
    <source>
        <dbReference type="ARBA" id="ARBA00022475"/>
    </source>
</evidence>
<keyword evidence="2" id="KW-1003">Cell membrane</keyword>
<feature type="transmembrane region" description="Helical" evidence="6">
    <location>
        <begin position="184"/>
        <end position="204"/>
    </location>
</feature>
<evidence type="ECO:0000256" key="5">
    <source>
        <dbReference type="ARBA" id="ARBA00023136"/>
    </source>
</evidence>
<dbReference type="EMBL" id="JAJUWU010000008">
    <property type="protein sequence ID" value="MCE7028323.1"/>
    <property type="molecule type" value="Genomic_DNA"/>
</dbReference>
<comment type="caution">
    <text evidence="8">The sequence shown here is derived from an EMBL/GenBank/DDBJ whole genome shotgun (WGS) entry which is preliminary data.</text>
</comment>
<keyword evidence="4 6" id="KW-1133">Transmembrane helix</keyword>
<dbReference type="InterPro" id="IPR000620">
    <property type="entry name" value="EamA_dom"/>
</dbReference>
<dbReference type="GO" id="GO:0005886">
    <property type="term" value="C:plasma membrane"/>
    <property type="evidence" value="ECO:0007669"/>
    <property type="project" value="UniProtKB-SubCell"/>
</dbReference>